<protein>
    <submittedName>
        <fullName evidence="2">Uncharacterized protein</fullName>
    </submittedName>
</protein>
<dbReference type="HOGENOM" id="CLU_1930603_0_0_1"/>
<organism evidence="2">
    <name type="scientific">Zea mays</name>
    <name type="common">Maize</name>
    <dbReference type="NCBI Taxonomy" id="4577"/>
    <lineage>
        <taxon>Eukaryota</taxon>
        <taxon>Viridiplantae</taxon>
        <taxon>Streptophyta</taxon>
        <taxon>Embryophyta</taxon>
        <taxon>Tracheophyta</taxon>
        <taxon>Spermatophyta</taxon>
        <taxon>Magnoliopsida</taxon>
        <taxon>Liliopsida</taxon>
        <taxon>Poales</taxon>
        <taxon>Poaceae</taxon>
        <taxon>PACMAD clade</taxon>
        <taxon>Panicoideae</taxon>
        <taxon>Andropogonodae</taxon>
        <taxon>Andropogoneae</taxon>
        <taxon>Tripsacinae</taxon>
        <taxon>Zea</taxon>
    </lineage>
</organism>
<proteinExistence type="evidence at transcript level"/>
<dbReference type="AlphaFoldDB" id="B6SJI4"/>
<dbReference type="ExpressionAtlas" id="B6SJI4">
    <property type="expression patterns" value="baseline and differential"/>
</dbReference>
<evidence type="ECO:0000256" key="1">
    <source>
        <dbReference type="SAM" id="MobiDB-lite"/>
    </source>
</evidence>
<reference evidence="2" key="1">
    <citation type="journal article" date="2009" name="Plant Mol. Biol.">
        <title>Insights into corn genes derived from large-scale cDNA sequencing.</title>
        <authorList>
            <person name="Alexandrov N.N."/>
            <person name="Brover V.V."/>
            <person name="Freidin S."/>
            <person name="Troukhan M.E."/>
            <person name="Tatarinova T.V."/>
            <person name="Zhang H."/>
            <person name="Swaller T.J."/>
            <person name="Lu Y.P."/>
            <person name="Bouck J."/>
            <person name="Flavell R.B."/>
            <person name="Feldmann K.A."/>
        </authorList>
    </citation>
    <scope>NUCLEOTIDE SEQUENCE</scope>
</reference>
<name>B6SJI4_MAIZE</name>
<accession>B6SJI4</accession>
<sequence length="131" mass="14409">MPFRPHIPLRFLLPHLQHRIARPPRPPRRSLSYSLAAALSAAGTESEEEAVVGRDAPLAPPRPGGAGSGAPGRGWAQQGALDEESAELERKASIVARFRHCHELLWQTRWREMRHGLAQMVDEQGELGVSG</sequence>
<evidence type="ECO:0000313" key="2">
    <source>
        <dbReference type="EMBL" id="ACG25017.1"/>
    </source>
</evidence>
<dbReference type="EMBL" id="EU952899">
    <property type="protein sequence ID" value="ACG25017.1"/>
    <property type="molecule type" value="mRNA"/>
</dbReference>
<feature type="region of interest" description="Disordered" evidence="1">
    <location>
        <begin position="43"/>
        <end position="86"/>
    </location>
</feature>